<dbReference type="EMBL" id="ACJN02000001">
    <property type="protein sequence ID" value="EFI36205.1"/>
    <property type="molecule type" value="Genomic_DNA"/>
</dbReference>
<accession>D6SK02</accession>
<dbReference type="AlphaFoldDB" id="D6SK02"/>
<dbReference type="Proteomes" id="UP000005496">
    <property type="component" value="Unassembled WGS sequence"/>
</dbReference>
<keyword evidence="2" id="KW-1185">Reference proteome</keyword>
<evidence type="ECO:0000313" key="1">
    <source>
        <dbReference type="EMBL" id="EFI36205.1"/>
    </source>
</evidence>
<comment type="caution">
    <text evidence="1">The sequence shown here is derived from an EMBL/GenBank/DDBJ whole genome shotgun (WGS) entry which is preliminary data.</text>
</comment>
<gene>
    <name evidence="1" type="ORF">Dthio_PD3662</name>
</gene>
<evidence type="ECO:0000313" key="2">
    <source>
        <dbReference type="Proteomes" id="UP000005496"/>
    </source>
</evidence>
<name>D6SK02_9BACT</name>
<organism evidence="1 2">
    <name type="scientific">Desulfonatronospira thiodismutans ASO3-1</name>
    <dbReference type="NCBI Taxonomy" id="555779"/>
    <lineage>
        <taxon>Bacteria</taxon>
        <taxon>Pseudomonadati</taxon>
        <taxon>Thermodesulfobacteriota</taxon>
        <taxon>Desulfovibrionia</taxon>
        <taxon>Desulfovibrionales</taxon>
        <taxon>Desulfonatronovibrionaceae</taxon>
        <taxon>Desulfonatronospira</taxon>
    </lineage>
</organism>
<proteinExistence type="predicted"/>
<sequence length="94" mass="10520">MLGGLLGLFHESEKNDHFLPDDKAIKCTSNAFASPRPQFEKSASHAARVRHAQARPKLDQKFNQSRVVGKDANRPVFNLISDLGVEILNRAEYC</sequence>
<reference evidence="1" key="1">
    <citation type="submission" date="2010-05" db="EMBL/GenBank/DDBJ databases">
        <title>The draft genome of Desulfonatronospira thiodismutans ASO3-1.</title>
        <authorList>
            <consortium name="US DOE Joint Genome Institute (JGI-PGF)"/>
            <person name="Lucas S."/>
            <person name="Copeland A."/>
            <person name="Lapidus A."/>
            <person name="Cheng J.-F."/>
            <person name="Bruce D."/>
            <person name="Goodwin L."/>
            <person name="Pitluck S."/>
            <person name="Chertkov O."/>
            <person name="Brettin T."/>
            <person name="Detter J.C."/>
            <person name="Han C."/>
            <person name="Land M.L."/>
            <person name="Hauser L."/>
            <person name="Kyrpides N."/>
            <person name="Mikhailova N."/>
            <person name="Muyzer G."/>
            <person name="Woyke T."/>
        </authorList>
    </citation>
    <scope>NUCLEOTIDE SEQUENCE [LARGE SCALE GENOMIC DNA]</scope>
    <source>
        <strain evidence="1">ASO3-1</strain>
    </source>
</reference>
<protein>
    <submittedName>
        <fullName evidence="1">Uncharacterized protein</fullName>
    </submittedName>
</protein>